<reference evidence="3" key="1">
    <citation type="submission" date="2016-10" db="EMBL/GenBank/DDBJ databases">
        <authorList>
            <person name="Varghese N."/>
            <person name="Submissions S."/>
        </authorList>
    </citation>
    <scope>NUCLEOTIDE SEQUENCE [LARGE SCALE GENOMIC DNA]</scope>
    <source>
        <strain evidence="3">CGMCC 1.10121</strain>
    </source>
</reference>
<organism evidence="2 3">
    <name type="scientific">Halogranum amylolyticum</name>
    <dbReference type="NCBI Taxonomy" id="660520"/>
    <lineage>
        <taxon>Archaea</taxon>
        <taxon>Methanobacteriati</taxon>
        <taxon>Methanobacteriota</taxon>
        <taxon>Stenosarchaea group</taxon>
        <taxon>Halobacteria</taxon>
        <taxon>Halobacteriales</taxon>
        <taxon>Haloferacaceae</taxon>
    </lineage>
</organism>
<protein>
    <submittedName>
        <fullName evidence="2">Uncharacterized protein</fullName>
    </submittedName>
</protein>
<evidence type="ECO:0000313" key="2">
    <source>
        <dbReference type="EMBL" id="SEP15601.1"/>
    </source>
</evidence>
<sequence length="69" mass="7959">MCNRHVPHMIADYEAARLEADEEGPKNRTPETRNRRRGISPDYWRLSGADSLDNSRFRSFPLTVPKVSS</sequence>
<dbReference type="AlphaFoldDB" id="A0A1H8VJP8"/>
<dbReference type="EMBL" id="FODV01000017">
    <property type="protein sequence ID" value="SEP15601.1"/>
    <property type="molecule type" value="Genomic_DNA"/>
</dbReference>
<dbReference type="Proteomes" id="UP000199126">
    <property type="component" value="Unassembled WGS sequence"/>
</dbReference>
<keyword evidence="3" id="KW-1185">Reference proteome</keyword>
<accession>A0A1H8VJP8</accession>
<name>A0A1H8VJP8_9EURY</name>
<feature type="compositionally biased region" description="Basic and acidic residues" evidence="1">
    <location>
        <begin position="18"/>
        <end position="33"/>
    </location>
</feature>
<evidence type="ECO:0000313" key="3">
    <source>
        <dbReference type="Proteomes" id="UP000199126"/>
    </source>
</evidence>
<evidence type="ECO:0000256" key="1">
    <source>
        <dbReference type="SAM" id="MobiDB-lite"/>
    </source>
</evidence>
<gene>
    <name evidence="2" type="ORF">SAMN04487948_11743</name>
</gene>
<proteinExistence type="predicted"/>
<feature type="region of interest" description="Disordered" evidence="1">
    <location>
        <begin position="18"/>
        <end position="43"/>
    </location>
</feature>